<sequence length="353" mass="35394">MAGAATVGAAMAEFPRLLHHGPFPPAPARAERLAALRADPDADPEEVAAAEADLAASIVAIQRDIGAPAQSDGAAPALADGFLAGLCGVEVVEVEAGRDGLRADDHPAFAADHPWVARGARLAALAPASGFLALPGPARWDVATGRDAPSALAEPEALHARLAAALAEALRALHGAGVAHIVIDGLALAPGGGRAPRPLEGLALLAAALADRPVELRVTLAVSRAAFAALTAAAGDDPEGAAEALAAVPADALMAPLREASDMTALSALAGAPRRILLGAIDAAGREPRRGDHDAPRRAVDAAARLLDPDRLGLCPDGAFALEGAAALAEDDAKRKLDLMVRAAEAIWGDVSG</sequence>
<reference evidence="1 2" key="1">
    <citation type="submission" date="2016-10" db="EMBL/GenBank/DDBJ databases">
        <authorList>
            <person name="de Groot N.N."/>
        </authorList>
    </citation>
    <scope>NUCLEOTIDE SEQUENCE [LARGE SCALE GENOMIC DNA]</scope>
    <source>
        <strain evidence="1 2">DSM 15345</strain>
    </source>
</reference>
<dbReference type="Gene3D" id="3.20.20.210">
    <property type="match status" value="1"/>
</dbReference>
<evidence type="ECO:0000313" key="1">
    <source>
        <dbReference type="EMBL" id="SEA77635.1"/>
    </source>
</evidence>
<dbReference type="STRING" id="89524.SAMN05444370_111109"/>
<dbReference type="AlphaFoldDB" id="A0A1H4DXU9"/>
<accession>A0A1H4DXU9</accession>
<protein>
    <submittedName>
        <fullName evidence="1">Methionine synthase II (Cobalamin-independent)</fullName>
    </submittedName>
</protein>
<name>A0A1H4DXU9_9RHOB</name>
<dbReference type="SUPFAM" id="SSF51726">
    <property type="entry name" value="UROD/MetE-like"/>
    <property type="match status" value="1"/>
</dbReference>
<proteinExistence type="predicted"/>
<dbReference type="Proteomes" id="UP000198703">
    <property type="component" value="Unassembled WGS sequence"/>
</dbReference>
<keyword evidence="2" id="KW-1185">Reference proteome</keyword>
<organism evidence="1 2">
    <name type="scientific">Rubrimonas cliftonensis</name>
    <dbReference type="NCBI Taxonomy" id="89524"/>
    <lineage>
        <taxon>Bacteria</taxon>
        <taxon>Pseudomonadati</taxon>
        <taxon>Pseudomonadota</taxon>
        <taxon>Alphaproteobacteria</taxon>
        <taxon>Rhodobacterales</taxon>
        <taxon>Paracoccaceae</taxon>
        <taxon>Rubrimonas</taxon>
    </lineage>
</organism>
<dbReference type="EMBL" id="FNQM01000011">
    <property type="protein sequence ID" value="SEA77635.1"/>
    <property type="molecule type" value="Genomic_DNA"/>
</dbReference>
<evidence type="ECO:0000313" key="2">
    <source>
        <dbReference type="Proteomes" id="UP000198703"/>
    </source>
</evidence>
<dbReference type="InterPro" id="IPR038071">
    <property type="entry name" value="UROD/MetE-like_sf"/>
</dbReference>
<gene>
    <name evidence="1" type="ORF">SAMN05444370_111109</name>
</gene>